<feature type="domain" description="Peptidase S1" evidence="2">
    <location>
        <begin position="1"/>
        <end position="270"/>
    </location>
</feature>
<dbReference type="InterPro" id="IPR036426">
    <property type="entry name" value="Bulb-type_lectin_dom_sf"/>
</dbReference>
<dbReference type="Pfam" id="PF01839">
    <property type="entry name" value="FG-GAP"/>
    <property type="match status" value="1"/>
</dbReference>
<evidence type="ECO:0000313" key="5">
    <source>
        <dbReference type="Proteomes" id="UP001235744"/>
    </source>
</evidence>
<dbReference type="InterPro" id="IPR028994">
    <property type="entry name" value="Integrin_alpha_N"/>
</dbReference>
<dbReference type="SUPFAM" id="SSF69318">
    <property type="entry name" value="Integrin alpha N-terminal domain"/>
    <property type="match status" value="2"/>
</dbReference>
<dbReference type="RefSeq" id="WP_306106220.1">
    <property type="nucleotide sequence ID" value="NZ_CP120988.1"/>
</dbReference>
<dbReference type="Pfam" id="PF00089">
    <property type="entry name" value="Trypsin"/>
    <property type="match status" value="1"/>
</dbReference>
<keyword evidence="1" id="KW-0732">Signal</keyword>
<dbReference type="InterPro" id="IPR001480">
    <property type="entry name" value="Bulb-type_lectin_dom"/>
</dbReference>
<keyword evidence="5" id="KW-1185">Reference proteome</keyword>
<dbReference type="InterPro" id="IPR013517">
    <property type="entry name" value="FG-GAP"/>
</dbReference>
<dbReference type="SMART" id="SM00020">
    <property type="entry name" value="Tryp_SPc"/>
    <property type="match status" value="1"/>
</dbReference>
<evidence type="ECO:0000259" key="3">
    <source>
        <dbReference type="PROSITE" id="PS50927"/>
    </source>
</evidence>
<reference evidence="4 5" key="1">
    <citation type="submission" date="2023-03" db="EMBL/GenBank/DDBJ databases">
        <title>Isolation and description of six Streptomyces strains from soil environments, able to metabolize different microbial glucans.</title>
        <authorList>
            <person name="Widen T."/>
            <person name="Larsbrink J."/>
        </authorList>
    </citation>
    <scope>NUCLEOTIDE SEQUENCE [LARGE SCALE GENOMIC DNA]</scope>
    <source>
        <strain evidence="4 5">Alt2</strain>
    </source>
</reference>
<dbReference type="EMBL" id="CP120988">
    <property type="protein sequence ID" value="WLQ55583.1"/>
    <property type="molecule type" value="Genomic_DNA"/>
</dbReference>
<dbReference type="PANTHER" id="PTHR46580">
    <property type="entry name" value="SENSOR KINASE-RELATED"/>
    <property type="match status" value="1"/>
</dbReference>
<name>A0ABY9IJX1_9ACTN</name>
<organism evidence="4 5">
    <name type="scientific">Streptomyces poriferorum</name>
    <dbReference type="NCBI Taxonomy" id="2798799"/>
    <lineage>
        <taxon>Bacteria</taxon>
        <taxon>Bacillati</taxon>
        <taxon>Actinomycetota</taxon>
        <taxon>Actinomycetes</taxon>
        <taxon>Kitasatosporales</taxon>
        <taxon>Streptomycetaceae</taxon>
        <taxon>Streptomyces</taxon>
    </lineage>
</organism>
<dbReference type="Proteomes" id="UP001235744">
    <property type="component" value="Chromosome"/>
</dbReference>
<dbReference type="Gene3D" id="2.40.128.340">
    <property type="match status" value="3"/>
</dbReference>
<dbReference type="Gene3D" id="2.40.10.10">
    <property type="entry name" value="Trypsin-like serine proteases"/>
    <property type="match status" value="1"/>
</dbReference>
<feature type="domain" description="Bulb-type lectin" evidence="3">
    <location>
        <begin position="223"/>
        <end position="330"/>
    </location>
</feature>
<proteinExistence type="predicted"/>
<evidence type="ECO:0000259" key="2">
    <source>
        <dbReference type="PROSITE" id="PS50240"/>
    </source>
</evidence>
<dbReference type="InterPro" id="IPR043504">
    <property type="entry name" value="Peptidase_S1_PA_chymotrypsin"/>
</dbReference>
<dbReference type="InterPro" id="IPR001254">
    <property type="entry name" value="Trypsin_dom"/>
</dbReference>
<protein>
    <submittedName>
        <fullName evidence="4">FG-GAP-like repeat-containing protein</fullName>
    </submittedName>
</protein>
<dbReference type="InterPro" id="IPR009003">
    <property type="entry name" value="Peptidase_S1_PA"/>
</dbReference>
<dbReference type="SUPFAM" id="SSF50494">
    <property type="entry name" value="Trypsin-like serine proteases"/>
    <property type="match status" value="1"/>
</dbReference>
<dbReference type="PROSITE" id="PS50927">
    <property type="entry name" value="BULB_LECTIN"/>
    <property type="match status" value="1"/>
</dbReference>
<dbReference type="Pfam" id="PF13517">
    <property type="entry name" value="FG-GAP_3"/>
    <property type="match status" value="2"/>
</dbReference>
<evidence type="ECO:0000256" key="1">
    <source>
        <dbReference type="ARBA" id="ARBA00022729"/>
    </source>
</evidence>
<dbReference type="Gene3D" id="2.90.10.10">
    <property type="entry name" value="Bulb-type lectin domain"/>
    <property type="match status" value="2"/>
</dbReference>
<sequence length="688" mass="72979">MIEAPAQAAVGTASTDTAFSFAARLDIGNGMRGCTAALVAPQWLAAAASCFSDDPASEEVAAGAPKWKTTATIGRQDLTSVEGQVREVVELIPREGRDLVMARLSAPTAGIVPISLATTAPIAGAELQVAGFGRTKDEWAPTKLHTAVFKVDSIADETLDISGKSPTDAICAGDSGAPIVRTKSGGGYELVALASRSWQGGCFGSEETRTDAIAARLDNVVGGNQISSGTTLMPGDSLTSNSARLTMQPDGNLIVISNAGATLWSTKTAGNPGATARFTAQGNFTVLAADGTTVLWESNTSAPGGKAVLQNRGNFVIYNSSNQSQWAAGTEVRHDYTGDGRSDIADWSKLPFGSKSHTWKAKTDGGFNAPVDAWSNYSVGWYVTSRMKNTTGDFNGDGIGDVATLYNYTDGGDPHVALLTWLGKGDGTFNDPLASWEVKSGWYFEHMTINAGDFNGDGRDDVSVWYDYTDGTDKIFTFTTKPGGGFNAPAAAYQAPAGWYNAAKMKFATGDYNADGRDDIAVFYGYPDGKVKLLTFPSAADGTFTEPTKDGWESATGWSFDRASIFSGDFNGDGRDDIATWYDYGDGHDTVIGFNPSQADGDFGNRHDMWTVPAGNYTRDQMQMATGDFNGDGLDDLATIYGYDDGTVKTITWTAKSDGNLNAPLHSWEAKTGWVFNDVNVIERYSPA</sequence>
<dbReference type="PROSITE" id="PS50240">
    <property type="entry name" value="TRYPSIN_DOM"/>
    <property type="match status" value="1"/>
</dbReference>
<dbReference type="SMART" id="SM00108">
    <property type="entry name" value="B_lectin"/>
    <property type="match status" value="1"/>
</dbReference>
<gene>
    <name evidence="4" type="ORF">P8A19_09075</name>
</gene>
<evidence type="ECO:0000313" key="4">
    <source>
        <dbReference type="EMBL" id="WLQ55583.1"/>
    </source>
</evidence>
<accession>A0ABY9IJX1</accession>